<accession>A0AAW8D0G0</accession>
<organism evidence="2 3">
    <name type="scientific">Variovorax boronicumulans</name>
    <dbReference type="NCBI Taxonomy" id="436515"/>
    <lineage>
        <taxon>Bacteria</taxon>
        <taxon>Pseudomonadati</taxon>
        <taxon>Pseudomonadota</taxon>
        <taxon>Betaproteobacteria</taxon>
        <taxon>Burkholderiales</taxon>
        <taxon>Comamonadaceae</taxon>
        <taxon>Variovorax</taxon>
    </lineage>
</organism>
<feature type="compositionally biased region" description="Basic and acidic residues" evidence="1">
    <location>
        <begin position="18"/>
        <end position="30"/>
    </location>
</feature>
<evidence type="ECO:0000313" key="3">
    <source>
        <dbReference type="Proteomes" id="UP001242045"/>
    </source>
</evidence>
<protein>
    <submittedName>
        <fullName evidence="2">Uncharacterized protein</fullName>
    </submittedName>
</protein>
<name>A0AAW8D0G0_9BURK</name>
<sequence>MRSNPRDACLQGYWQGGADRDMPPEWRRSL</sequence>
<reference evidence="2" key="1">
    <citation type="submission" date="2023-07" db="EMBL/GenBank/DDBJ databases">
        <title>Sorghum-associated microbial communities from plants grown in Nebraska, USA.</title>
        <authorList>
            <person name="Schachtman D."/>
        </authorList>
    </citation>
    <scope>NUCLEOTIDE SEQUENCE</scope>
    <source>
        <strain evidence="2">DS3754</strain>
    </source>
</reference>
<dbReference type="EMBL" id="JAUSRD010000010">
    <property type="protein sequence ID" value="MDP9894966.1"/>
    <property type="molecule type" value="Genomic_DNA"/>
</dbReference>
<comment type="caution">
    <text evidence="2">The sequence shown here is derived from an EMBL/GenBank/DDBJ whole genome shotgun (WGS) entry which is preliminary data.</text>
</comment>
<feature type="region of interest" description="Disordered" evidence="1">
    <location>
        <begin position="1"/>
        <end position="30"/>
    </location>
</feature>
<evidence type="ECO:0000313" key="2">
    <source>
        <dbReference type="EMBL" id="MDP9894966.1"/>
    </source>
</evidence>
<proteinExistence type="predicted"/>
<dbReference type="AlphaFoldDB" id="A0AAW8D0G0"/>
<gene>
    <name evidence="2" type="ORF">J2W31_004091</name>
</gene>
<evidence type="ECO:0000256" key="1">
    <source>
        <dbReference type="SAM" id="MobiDB-lite"/>
    </source>
</evidence>
<dbReference type="Proteomes" id="UP001242045">
    <property type="component" value="Unassembled WGS sequence"/>
</dbReference>